<evidence type="ECO:0000313" key="1">
    <source>
        <dbReference type="EMBL" id="MFC7192321.1"/>
    </source>
</evidence>
<dbReference type="EMBL" id="JBHTAX010000004">
    <property type="protein sequence ID" value="MFC7192321.1"/>
    <property type="molecule type" value="Genomic_DNA"/>
</dbReference>
<name>A0ABD5YSS1_9EURY</name>
<keyword evidence="2" id="KW-1185">Reference proteome</keyword>
<dbReference type="Proteomes" id="UP001596417">
    <property type="component" value="Unassembled WGS sequence"/>
</dbReference>
<evidence type="ECO:0008006" key="3">
    <source>
        <dbReference type="Google" id="ProtNLM"/>
    </source>
</evidence>
<dbReference type="AlphaFoldDB" id="A0ABD5YSS1"/>
<protein>
    <recommendedName>
        <fullName evidence="3">Halobacterial output domain-containing protein</fullName>
    </recommendedName>
</protein>
<gene>
    <name evidence="1" type="ORF">ACFQL7_22570</name>
</gene>
<reference evidence="1 2" key="1">
    <citation type="journal article" date="2019" name="Int. J. Syst. Evol. Microbiol.">
        <title>The Global Catalogue of Microorganisms (GCM) 10K type strain sequencing project: providing services to taxonomists for standard genome sequencing and annotation.</title>
        <authorList>
            <consortium name="The Broad Institute Genomics Platform"/>
            <consortium name="The Broad Institute Genome Sequencing Center for Infectious Disease"/>
            <person name="Wu L."/>
            <person name="Ma J."/>
        </authorList>
    </citation>
    <scope>NUCLEOTIDE SEQUENCE [LARGE SCALE GENOMIC DNA]</scope>
    <source>
        <strain evidence="1 2">RDMS1</strain>
    </source>
</reference>
<accession>A0ABD5YSS1</accession>
<dbReference type="RefSeq" id="WP_390206705.1">
    <property type="nucleotide sequence ID" value="NZ_JBHTAX010000004.1"/>
</dbReference>
<comment type="caution">
    <text evidence="1">The sequence shown here is derived from an EMBL/GenBank/DDBJ whole genome shotgun (WGS) entry which is preliminary data.</text>
</comment>
<proteinExistence type="predicted"/>
<sequence length="290" mass="31963">MSQTDRSGRLSVIRYRLSTQTGSQHEALVALIELLARDSVSNRKSETSRVTLQPTTPSHAEPVTVLEAFEGPSHLVLQSDTEVEYAIEGVPFLHPEELELNQHPEQWIQHEDSIGQYVEVPQSGGDSGYGVTIAELAERLSDTTVSVDHTGISIPQANVKHSAWVNLNAALADASCLYKYPTGEPWNFILPATDSEVNQEIEQFVLGRRPRFELVFDSVAESPVVQFALRTDLSQEDVESLFPRPYGFSPNGLEGIFRIVSVVHPGQASQSRSICISVRGRWTGEPVNGS</sequence>
<evidence type="ECO:0000313" key="2">
    <source>
        <dbReference type="Proteomes" id="UP001596417"/>
    </source>
</evidence>
<organism evidence="1 2">
    <name type="scientific">Halocatena marina</name>
    <dbReference type="NCBI Taxonomy" id="2934937"/>
    <lineage>
        <taxon>Archaea</taxon>
        <taxon>Methanobacteriati</taxon>
        <taxon>Methanobacteriota</taxon>
        <taxon>Stenosarchaea group</taxon>
        <taxon>Halobacteria</taxon>
        <taxon>Halobacteriales</taxon>
        <taxon>Natronomonadaceae</taxon>
        <taxon>Halocatena</taxon>
    </lineage>
</organism>